<reference evidence="2 3" key="1">
    <citation type="submission" date="2024-01" db="EMBL/GenBank/DDBJ databases">
        <title>Complete genome of Cladobotryum mycophilum ATHUM6906.</title>
        <authorList>
            <person name="Christinaki A.C."/>
            <person name="Myridakis A.I."/>
            <person name="Kouvelis V.N."/>
        </authorList>
    </citation>
    <scope>NUCLEOTIDE SEQUENCE [LARGE SCALE GENOMIC DNA]</scope>
    <source>
        <strain evidence="2 3">ATHUM6906</strain>
    </source>
</reference>
<name>A0ABR0SEX9_9HYPO</name>
<dbReference type="Pfam" id="PF08728">
    <property type="entry name" value="CRT10"/>
    <property type="match status" value="1"/>
</dbReference>
<feature type="compositionally biased region" description="Low complexity" evidence="1">
    <location>
        <begin position="463"/>
        <end position="475"/>
    </location>
</feature>
<dbReference type="EMBL" id="JAVFKD010000014">
    <property type="protein sequence ID" value="KAK5990686.1"/>
    <property type="molecule type" value="Genomic_DNA"/>
</dbReference>
<proteinExistence type="predicted"/>
<feature type="region of interest" description="Disordered" evidence="1">
    <location>
        <begin position="1"/>
        <end position="23"/>
    </location>
</feature>
<evidence type="ECO:0000313" key="3">
    <source>
        <dbReference type="Proteomes" id="UP001338125"/>
    </source>
</evidence>
<evidence type="ECO:0000313" key="2">
    <source>
        <dbReference type="EMBL" id="KAK5990686.1"/>
    </source>
</evidence>
<sequence length="866" mass="97554">MEQTPEQETTPEQNRPSKRNERPFEPIEVGLCHAQTATERFGNDARAAIRDRERFLNGINPEGMELPFTWPGSDTEDERATSKSIYRLVPSMQEYRNNLTALSQVYNLYFVAYQGRIFVYQPKGVPKQTIPQQPDLQLHARPSKVALDIGGCVDVKSPHTINHIVVGMLGDEEIVVAAFDDGDVIAYYVKEVADSVFGKSSMSRAVPNSHKRARVSPQPRIFFHENVGRSAWGLAVHSKSRLIAVSSNRCEITVFAFALTSCRRGPREDWEPCGCCPDCENTEPRRIPRRGRNWRIIIALTEDASNIPNVCFLDNESGQAEMVCAVDIRGAMWLADIWKMFQAVTKIRPTNNPSFQSEEYWPAGSRGWGILAIPDDTFLLVDDVKQLLGQQESEIEFLQFHVGCSQPMVNMRKSIKAIPNNPCASPPNRMAPDGQFYHNTLVGLHNGSLHLIPGAPNADVAQGDDSSSEGAPSSEESGEEEEEAEGEDEDEDDEEEEDQDEEEEGEEEEGEEEEEEEESEEAEDSDDDEQDENNTDLQSTIVEVNIYGGPSNTSSNHPHENNSSLIVFSAQQPVTTYFPHELQDLDDALGQLGNAVQEYEDAISNHGTPMSRSLQTHGSGNSDASSTQLDMAFFPHNGKLQAIPSRSSTSTLLQFLQRPQEYNKNRSEDKLDAAWERVMRISERYRYIRAYEKDMELRSLQNISNGDGAEYGLLCPDVLTLGNFQDPSIRPYFRATSRLNMMVNVPELSMVVVGSPIGRVMLMTPTKLRQRVGDRIKGSPNYVEHGLRMEWILPFKDDEKRHRKAMRPLHGMAIGPVQYSEEELGGKEANEAAVPRRYRLMLHYRDHSILTYEITRDVQTGKLCIF</sequence>
<gene>
    <name evidence="2" type="ORF">PT974_08955</name>
</gene>
<feature type="compositionally biased region" description="Acidic residues" evidence="1">
    <location>
        <begin position="476"/>
        <end position="534"/>
    </location>
</feature>
<feature type="region of interest" description="Disordered" evidence="1">
    <location>
        <begin position="605"/>
        <end position="628"/>
    </location>
</feature>
<accession>A0ABR0SEX9</accession>
<comment type="caution">
    <text evidence="2">The sequence shown here is derived from an EMBL/GenBank/DDBJ whole genome shotgun (WGS) entry which is preliminary data.</text>
</comment>
<organism evidence="2 3">
    <name type="scientific">Cladobotryum mycophilum</name>
    <dbReference type="NCBI Taxonomy" id="491253"/>
    <lineage>
        <taxon>Eukaryota</taxon>
        <taxon>Fungi</taxon>
        <taxon>Dikarya</taxon>
        <taxon>Ascomycota</taxon>
        <taxon>Pezizomycotina</taxon>
        <taxon>Sordariomycetes</taxon>
        <taxon>Hypocreomycetidae</taxon>
        <taxon>Hypocreales</taxon>
        <taxon>Hypocreaceae</taxon>
        <taxon>Cladobotryum</taxon>
    </lineage>
</organism>
<keyword evidence="3" id="KW-1185">Reference proteome</keyword>
<feature type="compositionally biased region" description="Low complexity" evidence="1">
    <location>
        <begin position="1"/>
        <end position="13"/>
    </location>
</feature>
<evidence type="ECO:0008006" key="4">
    <source>
        <dbReference type="Google" id="ProtNLM"/>
    </source>
</evidence>
<protein>
    <recommendedName>
        <fullName evidence="4">Pyridine nucleotide-disulfide oxidoreductase family protein</fullName>
    </recommendedName>
</protein>
<dbReference type="Proteomes" id="UP001338125">
    <property type="component" value="Unassembled WGS sequence"/>
</dbReference>
<evidence type="ECO:0000256" key="1">
    <source>
        <dbReference type="SAM" id="MobiDB-lite"/>
    </source>
</evidence>
<feature type="region of interest" description="Disordered" evidence="1">
    <location>
        <begin position="453"/>
        <end position="534"/>
    </location>
</feature>
<dbReference type="InterPro" id="IPR014839">
    <property type="entry name" value="Crt10"/>
</dbReference>